<dbReference type="InterPro" id="IPR001296">
    <property type="entry name" value="Glyco_trans_1"/>
</dbReference>
<feature type="domain" description="Glycosyl transferase family 1" evidence="1">
    <location>
        <begin position="193"/>
        <end position="326"/>
    </location>
</feature>
<evidence type="ECO:0000313" key="3">
    <source>
        <dbReference type="EMBL" id="MDT2543605.1"/>
    </source>
</evidence>
<dbReference type="PANTHER" id="PTHR12526">
    <property type="entry name" value="GLYCOSYLTRANSFERASE"/>
    <property type="match status" value="1"/>
</dbReference>
<dbReference type="Pfam" id="PF13439">
    <property type="entry name" value="Glyco_transf_4"/>
    <property type="match status" value="1"/>
</dbReference>
<dbReference type="Proteomes" id="UP001254770">
    <property type="component" value="Unassembled WGS sequence"/>
</dbReference>
<dbReference type="SUPFAM" id="SSF53756">
    <property type="entry name" value="UDP-Glycosyltransferase/glycogen phosphorylase"/>
    <property type="match status" value="1"/>
</dbReference>
<reference evidence="3" key="1">
    <citation type="submission" date="2023-03" db="EMBL/GenBank/DDBJ databases">
        <authorList>
            <person name="Shen W."/>
            <person name="Cai J."/>
        </authorList>
    </citation>
    <scope>NUCLEOTIDE SEQUENCE</scope>
    <source>
        <strain evidence="3">Y15</strain>
    </source>
</reference>
<dbReference type="InterPro" id="IPR028098">
    <property type="entry name" value="Glyco_trans_4-like_N"/>
</dbReference>
<protein>
    <submittedName>
        <fullName evidence="3">Glycosyltransferase</fullName>
    </submittedName>
</protein>
<dbReference type="Gene3D" id="3.40.50.2000">
    <property type="entry name" value="Glycogen Phosphorylase B"/>
    <property type="match status" value="2"/>
</dbReference>
<accession>A0AAW8T6L3</accession>
<gene>
    <name evidence="3" type="ORF">P7D69_04475</name>
</gene>
<dbReference type="Pfam" id="PF00534">
    <property type="entry name" value="Glycos_transf_1"/>
    <property type="match status" value="1"/>
</dbReference>
<evidence type="ECO:0000313" key="4">
    <source>
        <dbReference type="Proteomes" id="UP001254770"/>
    </source>
</evidence>
<dbReference type="RefSeq" id="WP_222225898.1">
    <property type="nucleotide sequence ID" value="NZ_CP081846.1"/>
</dbReference>
<name>A0AAW8T6L3_9ENTE</name>
<proteinExistence type="predicted"/>
<feature type="domain" description="Glycosyltransferase subfamily 4-like N-terminal" evidence="2">
    <location>
        <begin position="15"/>
        <end position="176"/>
    </location>
</feature>
<evidence type="ECO:0000259" key="1">
    <source>
        <dbReference type="Pfam" id="PF00534"/>
    </source>
</evidence>
<dbReference type="AlphaFoldDB" id="A0AAW8T6L3"/>
<evidence type="ECO:0000259" key="2">
    <source>
        <dbReference type="Pfam" id="PF13439"/>
    </source>
</evidence>
<dbReference type="EMBL" id="JARPXL010000003">
    <property type="protein sequence ID" value="MDT2543605.1"/>
    <property type="molecule type" value="Genomic_DNA"/>
</dbReference>
<comment type="caution">
    <text evidence="3">The sequence shown here is derived from an EMBL/GenBank/DDBJ whole genome shotgun (WGS) entry which is preliminary data.</text>
</comment>
<organism evidence="3 4">
    <name type="scientific">Enterococcus raffinosus</name>
    <dbReference type="NCBI Taxonomy" id="71452"/>
    <lineage>
        <taxon>Bacteria</taxon>
        <taxon>Bacillati</taxon>
        <taxon>Bacillota</taxon>
        <taxon>Bacilli</taxon>
        <taxon>Lactobacillales</taxon>
        <taxon>Enterococcaceae</taxon>
        <taxon>Enterococcus</taxon>
    </lineage>
</organism>
<sequence>MYKKKIAFVVPSLRMGGAEKNALNIMNRMNRNKYEIHLILFEKTGRLMDALNEDISIYEVCGKNKLDKAFKLYKIVLSIKPDIIFSTIINANILTGLLSIFYRECLYIGRETTVHSKLLEKKSFLMKKIITLWYRLFISRLNIIIVQSLFMKQELVDYFGLDPTKMIVLGNPISTNERFLQQPDKTAPSCIRLLVVGRLVPLKRIAMLLKVMNRLSTDYHLTIIGDGPERKHLEASIERMKLNNRVTLLGEVSNPMDQYTCSDLLLVASAYDSYPNVMMEALSVGLRVIAFDVPGAINEILSDPVRGRLISDGDYDAYVQAIKDEVCSRYSPERVRNSVKDQNWEQYLTKLEGLLD</sequence>
<dbReference type="PANTHER" id="PTHR12526:SF630">
    <property type="entry name" value="GLYCOSYLTRANSFERASE"/>
    <property type="match status" value="1"/>
</dbReference>
<dbReference type="CDD" id="cd03811">
    <property type="entry name" value="GT4_GT28_WabH-like"/>
    <property type="match status" value="1"/>
</dbReference>